<organism evidence="1 2">
    <name type="scientific">Elaeis guineensis var. tenera</name>
    <name type="common">Oil palm</name>
    <dbReference type="NCBI Taxonomy" id="51953"/>
    <lineage>
        <taxon>Eukaryota</taxon>
        <taxon>Viridiplantae</taxon>
        <taxon>Streptophyta</taxon>
        <taxon>Embryophyta</taxon>
        <taxon>Tracheophyta</taxon>
        <taxon>Spermatophyta</taxon>
        <taxon>Magnoliopsida</taxon>
        <taxon>Liliopsida</taxon>
        <taxon>Arecaceae</taxon>
        <taxon>Arecoideae</taxon>
        <taxon>Cocoseae</taxon>
        <taxon>Elaeidinae</taxon>
        <taxon>Elaeis</taxon>
    </lineage>
</organism>
<proteinExistence type="predicted"/>
<protein>
    <submittedName>
        <fullName evidence="2">Phosphoinositide phosphatase SAC4</fullName>
    </submittedName>
</protein>
<accession>A0A6J0PNK1</accession>
<dbReference type="Proteomes" id="UP000504607">
    <property type="component" value="Chromosome 10"/>
</dbReference>
<reference evidence="2" key="1">
    <citation type="submission" date="2025-08" db="UniProtKB">
        <authorList>
            <consortium name="RefSeq"/>
        </authorList>
    </citation>
    <scope>IDENTIFICATION</scope>
</reference>
<sequence>MSRRHLFADAEHGFFYENGDSNFLDLDWFSSSGNSCEEIYERFTVMNSPTENLSTENVINGIASETTLPLSEYGSGVKGKQTNEMQIVFEAGQNPDILNEFSESFVQWVIHGEALCY</sequence>
<dbReference type="AlphaFoldDB" id="A0A6J0PNK1"/>
<evidence type="ECO:0000313" key="1">
    <source>
        <dbReference type="Proteomes" id="UP000504607"/>
    </source>
</evidence>
<name>A0A6J0PNK1_ELAGV</name>
<dbReference type="RefSeq" id="XP_019708905.1">
    <property type="nucleotide sequence ID" value="XM_019853346.2"/>
</dbReference>
<gene>
    <name evidence="2" type="primary">LOC109506362</name>
</gene>
<keyword evidence="1" id="KW-1185">Reference proteome</keyword>
<dbReference type="InParanoid" id="A0A6J0PNK1"/>
<evidence type="ECO:0000313" key="2">
    <source>
        <dbReference type="RefSeq" id="XP_019708905.1"/>
    </source>
</evidence>
<dbReference type="OrthoDB" id="1742845at2759"/>